<keyword evidence="3" id="KW-1185">Reference proteome</keyword>
<comment type="caution">
    <text evidence="2">The sequence shown here is derived from an EMBL/GenBank/DDBJ whole genome shotgun (WGS) entry which is preliminary data.</text>
</comment>
<organism evidence="2 3">
    <name type="scientific">Turnera subulata</name>
    <dbReference type="NCBI Taxonomy" id="218843"/>
    <lineage>
        <taxon>Eukaryota</taxon>
        <taxon>Viridiplantae</taxon>
        <taxon>Streptophyta</taxon>
        <taxon>Embryophyta</taxon>
        <taxon>Tracheophyta</taxon>
        <taxon>Spermatophyta</taxon>
        <taxon>Magnoliopsida</taxon>
        <taxon>eudicotyledons</taxon>
        <taxon>Gunneridae</taxon>
        <taxon>Pentapetalae</taxon>
        <taxon>rosids</taxon>
        <taxon>fabids</taxon>
        <taxon>Malpighiales</taxon>
        <taxon>Passifloraceae</taxon>
        <taxon>Turnera</taxon>
    </lineage>
</organism>
<dbReference type="PANTHER" id="PTHR48046:SF6">
    <property type="entry name" value="GLYCOSYLTRANSFERASE"/>
    <property type="match status" value="1"/>
</dbReference>
<proteinExistence type="predicted"/>
<dbReference type="Proteomes" id="UP001141552">
    <property type="component" value="Unassembled WGS sequence"/>
</dbReference>
<dbReference type="Gene3D" id="3.40.50.2000">
    <property type="entry name" value="Glycogen Phosphorylase B"/>
    <property type="match status" value="1"/>
</dbReference>
<keyword evidence="1" id="KW-0328">Glycosyltransferase</keyword>
<gene>
    <name evidence="2" type="ORF">Tsubulata_026377</name>
</gene>
<protein>
    <submittedName>
        <fullName evidence="2">Uncharacterized protein</fullName>
    </submittedName>
</protein>
<name>A0A9Q0JE53_9ROSI</name>
<dbReference type="SUPFAM" id="SSF53756">
    <property type="entry name" value="UDP-Glycosyltransferase/glycogen phosphorylase"/>
    <property type="match status" value="1"/>
</dbReference>
<dbReference type="PANTHER" id="PTHR48046">
    <property type="entry name" value="UDP-GLYCOSYLTRANSFERASE 72E1"/>
    <property type="match status" value="1"/>
</dbReference>
<evidence type="ECO:0000313" key="3">
    <source>
        <dbReference type="Proteomes" id="UP001141552"/>
    </source>
</evidence>
<evidence type="ECO:0000313" key="2">
    <source>
        <dbReference type="EMBL" id="KAJ4837300.1"/>
    </source>
</evidence>
<sequence length="84" mass="9209">MSEQRFLWVVRSPNDSVANASFFSLDSQKDPLDFLPKGFLDRTKGKGLVVPSWAPQAQVLSHNCHAPGYGMPHGRSVLSETLGP</sequence>
<dbReference type="AlphaFoldDB" id="A0A9Q0JE53"/>
<evidence type="ECO:0000256" key="1">
    <source>
        <dbReference type="ARBA" id="ARBA00022676"/>
    </source>
</evidence>
<reference evidence="2" key="2">
    <citation type="journal article" date="2023" name="Plants (Basel)">
        <title>Annotation of the Turnera subulata (Passifloraceae) Draft Genome Reveals the S-Locus Evolved after the Divergence of Turneroideae from Passifloroideae in a Stepwise Manner.</title>
        <authorList>
            <person name="Henning P.M."/>
            <person name="Roalson E.H."/>
            <person name="Mir W."/>
            <person name="McCubbin A.G."/>
            <person name="Shore J.S."/>
        </authorList>
    </citation>
    <scope>NUCLEOTIDE SEQUENCE</scope>
    <source>
        <strain evidence="2">F60SS</strain>
    </source>
</reference>
<dbReference type="EMBL" id="JAKUCV010003881">
    <property type="protein sequence ID" value="KAJ4837300.1"/>
    <property type="molecule type" value="Genomic_DNA"/>
</dbReference>
<reference evidence="2" key="1">
    <citation type="submission" date="2022-02" db="EMBL/GenBank/DDBJ databases">
        <authorList>
            <person name="Henning P.M."/>
            <person name="McCubbin A.G."/>
            <person name="Shore J.S."/>
        </authorList>
    </citation>
    <scope>NUCLEOTIDE SEQUENCE</scope>
    <source>
        <strain evidence="2">F60SS</strain>
        <tissue evidence="2">Leaves</tissue>
    </source>
</reference>
<dbReference type="OrthoDB" id="5835829at2759"/>
<keyword evidence="1" id="KW-0808">Transferase</keyword>
<dbReference type="GO" id="GO:0016757">
    <property type="term" value="F:glycosyltransferase activity"/>
    <property type="evidence" value="ECO:0007669"/>
    <property type="project" value="UniProtKB-KW"/>
</dbReference>
<accession>A0A9Q0JE53</accession>